<reference evidence="3" key="1">
    <citation type="submission" date="2014-09" db="EMBL/GenBank/DDBJ databases">
        <authorList>
            <person name="Illeghems K.G."/>
        </authorList>
    </citation>
    <scope>NUCLEOTIDE SEQUENCE [LARGE SCALE GENOMIC DNA]</scope>
    <source>
        <strain evidence="3">108B</strain>
        <plasmid evidence="3">1P</plasmid>
    </source>
</reference>
<dbReference type="Proteomes" id="UP000056109">
    <property type="component" value="Plasmid 1P"/>
</dbReference>
<gene>
    <name evidence="2" type="ORF">ASN_1P51</name>
</gene>
<accession>A0A0U5FTI9</accession>
<organism evidence="2 3">
    <name type="scientific">Acetobacter senegalensis</name>
    <dbReference type="NCBI Taxonomy" id="446692"/>
    <lineage>
        <taxon>Bacteria</taxon>
        <taxon>Pseudomonadati</taxon>
        <taxon>Pseudomonadota</taxon>
        <taxon>Alphaproteobacteria</taxon>
        <taxon>Acetobacterales</taxon>
        <taxon>Acetobacteraceae</taxon>
        <taxon>Acetobacter</taxon>
    </lineage>
</organism>
<sequence>MSETNNEKRRDKARQQGSQKTAGIAEAQKAASRENVADRYWKQTSEKGQTPGQRAESNQPRAKPKSSP</sequence>
<name>A0A0U5FTI9_9PROT</name>
<proteinExistence type="predicted"/>
<dbReference type="EMBL" id="LN606601">
    <property type="protein sequence ID" value="CEF43085.1"/>
    <property type="molecule type" value="Genomic_DNA"/>
</dbReference>
<dbReference type="KEGG" id="asz:ASN_1P51"/>
<dbReference type="RefSeq" id="WP_058989485.1">
    <property type="nucleotide sequence ID" value="NZ_LN606601.1"/>
</dbReference>
<dbReference type="PATRIC" id="fig|446692.3.peg.4117"/>
<protein>
    <submittedName>
        <fullName evidence="2">Uncharacterized protein</fullName>
    </submittedName>
</protein>
<feature type="region of interest" description="Disordered" evidence="1">
    <location>
        <begin position="1"/>
        <end position="68"/>
    </location>
</feature>
<dbReference type="GeneID" id="34784806"/>
<feature type="compositionally biased region" description="Basic and acidic residues" evidence="1">
    <location>
        <begin position="31"/>
        <end position="45"/>
    </location>
</feature>
<feature type="compositionally biased region" description="Basic and acidic residues" evidence="1">
    <location>
        <begin position="1"/>
        <end position="14"/>
    </location>
</feature>
<feature type="compositionally biased region" description="Polar residues" evidence="1">
    <location>
        <begin position="46"/>
        <end position="68"/>
    </location>
</feature>
<evidence type="ECO:0000256" key="1">
    <source>
        <dbReference type="SAM" id="MobiDB-lite"/>
    </source>
</evidence>
<geneLocation type="plasmid" evidence="3">
    <name>1P</name>
</geneLocation>
<keyword evidence="3" id="KW-1185">Reference proteome</keyword>
<evidence type="ECO:0000313" key="2">
    <source>
        <dbReference type="EMBL" id="CEF43085.1"/>
    </source>
</evidence>
<evidence type="ECO:0000313" key="3">
    <source>
        <dbReference type="Proteomes" id="UP000056109"/>
    </source>
</evidence>
<dbReference type="AlphaFoldDB" id="A0A0U5FTI9"/>